<evidence type="ECO:0000313" key="5">
    <source>
        <dbReference type="Proteomes" id="UP001523565"/>
    </source>
</evidence>
<dbReference type="InterPro" id="IPR001647">
    <property type="entry name" value="HTH_TetR"/>
</dbReference>
<gene>
    <name evidence="4" type="ORF">NK118_13190</name>
</gene>
<keyword evidence="5" id="KW-1185">Reference proteome</keyword>
<evidence type="ECO:0000313" key="4">
    <source>
        <dbReference type="EMBL" id="MCP1111204.1"/>
    </source>
</evidence>
<reference evidence="4 5" key="1">
    <citation type="journal article" date="2022" name="Genome Biol. Evol.">
        <title>Host diet, physiology and behaviors set the stage for Lachnospiraceae cladogenesis.</title>
        <authorList>
            <person name="Vera-Ponce De Leon A."/>
            <person name="Schneider M."/>
            <person name="Jahnes B.C."/>
            <person name="Sadowski V."/>
            <person name="Camuy-Velez L.A."/>
            <person name="Duan J."/>
            <person name="Sabree Z.L."/>
        </authorList>
    </citation>
    <scope>NUCLEOTIDE SEQUENCE [LARGE SCALE GENOMIC DNA]</scope>
    <source>
        <strain evidence="4 5">PAL227</strain>
    </source>
</reference>
<evidence type="ECO:0000256" key="2">
    <source>
        <dbReference type="PROSITE-ProRule" id="PRU00335"/>
    </source>
</evidence>
<dbReference type="InterPro" id="IPR009057">
    <property type="entry name" value="Homeodomain-like_sf"/>
</dbReference>
<organism evidence="4 5">
    <name type="scientific">Ohessyouella blattaphilus</name>
    <dbReference type="NCBI Taxonomy" id="2949333"/>
    <lineage>
        <taxon>Bacteria</taxon>
        <taxon>Bacillati</taxon>
        <taxon>Bacillota</taxon>
        <taxon>Clostridia</taxon>
        <taxon>Lachnospirales</taxon>
        <taxon>Lachnospiraceae</taxon>
        <taxon>Ohessyouella</taxon>
    </lineage>
</organism>
<dbReference type="EMBL" id="JAMZFV010000025">
    <property type="protein sequence ID" value="MCP1111204.1"/>
    <property type="molecule type" value="Genomic_DNA"/>
</dbReference>
<dbReference type="InterPro" id="IPR036271">
    <property type="entry name" value="Tet_transcr_reg_TetR-rel_C_sf"/>
</dbReference>
<dbReference type="RefSeq" id="WP_262070081.1">
    <property type="nucleotide sequence ID" value="NZ_JAMXOC010000025.1"/>
</dbReference>
<evidence type="ECO:0000256" key="1">
    <source>
        <dbReference type="ARBA" id="ARBA00023125"/>
    </source>
</evidence>
<accession>A0ABT1EKI2</accession>
<dbReference type="SUPFAM" id="SSF48498">
    <property type="entry name" value="Tetracyclin repressor-like, C-terminal domain"/>
    <property type="match status" value="1"/>
</dbReference>
<feature type="DNA-binding region" description="H-T-H motif" evidence="2">
    <location>
        <begin position="36"/>
        <end position="55"/>
    </location>
</feature>
<dbReference type="PROSITE" id="PS50977">
    <property type="entry name" value="HTH_TETR_2"/>
    <property type="match status" value="1"/>
</dbReference>
<sequence length="204" mass="23141">MGNTARVEVEIDHNLRKQIMDCAVTMIEEEGYASLSIKKIALKLGVSVMQIQFFYKTTTQIIADMADTLYYQVMLNSITIAKDSRFRTSKDKIRELMLIFIKSFAREPEMTKAIMYSGVNEIFAAKNKDCFPCHSGMEQYSAILDEGIRRGEFTPLASGTTWMMLSALLGFVMTAIENRIYQTKSFSQTAELYVDMLLGGLTVR</sequence>
<name>A0ABT1EKI2_9FIRM</name>
<dbReference type="SUPFAM" id="SSF46689">
    <property type="entry name" value="Homeodomain-like"/>
    <property type="match status" value="1"/>
</dbReference>
<comment type="caution">
    <text evidence="4">The sequence shown here is derived from an EMBL/GenBank/DDBJ whole genome shotgun (WGS) entry which is preliminary data.</text>
</comment>
<dbReference type="Proteomes" id="UP001523565">
    <property type="component" value="Unassembled WGS sequence"/>
</dbReference>
<dbReference type="Gene3D" id="1.10.10.60">
    <property type="entry name" value="Homeodomain-like"/>
    <property type="match status" value="1"/>
</dbReference>
<evidence type="ECO:0000259" key="3">
    <source>
        <dbReference type="PROSITE" id="PS50977"/>
    </source>
</evidence>
<dbReference type="Gene3D" id="1.10.357.10">
    <property type="entry name" value="Tetracycline Repressor, domain 2"/>
    <property type="match status" value="1"/>
</dbReference>
<proteinExistence type="predicted"/>
<protein>
    <submittedName>
        <fullName evidence="4">TetR/AcrR family transcriptional regulator</fullName>
    </submittedName>
</protein>
<keyword evidence="1 2" id="KW-0238">DNA-binding</keyword>
<feature type="domain" description="HTH tetR-type" evidence="3">
    <location>
        <begin position="13"/>
        <end position="73"/>
    </location>
</feature>